<dbReference type="PROSITE" id="PS51160">
    <property type="entry name" value="ACYLPHOSPHATASE_3"/>
    <property type="match status" value="1"/>
</dbReference>
<dbReference type="InterPro" id="IPR001792">
    <property type="entry name" value="Acylphosphatase-like_dom"/>
</dbReference>
<dbReference type="Pfam" id="PF00708">
    <property type="entry name" value="Acylphosphatase"/>
    <property type="match status" value="1"/>
</dbReference>
<dbReference type="AlphaFoldDB" id="A0A194QSY6"/>
<sequence length="102" mass="11479">MSNDSDKQGLVSVDYEVFGKVQGVYFRKHTQRKAAGLGLKGWVKNTAQGTVVGQLQGPKNAAREMKTWLREVGSPKSKIEKVAFKNECPIATYTFKNFEIRR</sequence>
<dbReference type="InterPro" id="IPR017968">
    <property type="entry name" value="Acylphosphatase_CS"/>
</dbReference>
<dbReference type="InParanoid" id="A0A194QSY6"/>
<comment type="similarity">
    <text evidence="1 7">Belongs to the acylphosphatase family.</text>
</comment>
<reference evidence="9 10" key="1">
    <citation type="journal article" date="2015" name="Nat. Commun.">
        <title>Outbred genome sequencing and CRISPR/Cas9 gene editing in butterflies.</title>
        <authorList>
            <person name="Li X."/>
            <person name="Fan D."/>
            <person name="Zhang W."/>
            <person name="Liu G."/>
            <person name="Zhang L."/>
            <person name="Zhao L."/>
            <person name="Fang X."/>
            <person name="Chen L."/>
            <person name="Dong Y."/>
            <person name="Chen Y."/>
            <person name="Ding Y."/>
            <person name="Zhao R."/>
            <person name="Feng M."/>
            <person name="Zhu Y."/>
            <person name="Feng Y."/>
            <person name="Jiang X."/>
            <person name="Zhu D."/>
            <person name="Xiang H."/>
            <person name="Feng X."/>
            <person name="Li S."/>
            <person name="Wang J."/>
            <person name="Zhang G."/>
            <person name="Kronforst M.R."/>
            <person name="Wang W."/>
        </authorList>
    </citation>
    <scope>NUCLEOTIDE SEQUENCE [LARGE SCALE GENOMIC DNA]</scope>
    <source>
        <strain evidence="9">Ya'a_city_454_Pm</strain>
        <tissue evidence="9">Whole body</tissue>
    </source>
</reference>
<dbReference type="InterPro" id="IPR020456">
    <property type="entry name" value="Acylphosphatase"/>
</dbReference>
<gene>
    <name evidence="9" type="ORF">RR48_12187</name>
</gene>
<keyword evidence="10" id="KW-1185">Reference proteome</keyword>
<dbReference type="PROSITE" id="PS00151">
    <property type="entry name" value="ACYLPHOSPHATASE_2"/>
    <property type="match status" value="1"/>
</dbReference>
<dbReference type="FunFam" id="3.30.70.100:FF:000011">
    <property type="entry name" value="Acylphosphatase"/>
    <property type="match status" value="1"/>
</dbReference>
<dbReference type="PROSITE" id="PS00150">
    <property type="entry name" value="ACYLPHOSPHATASE_1"/>
    <property type="match status" value="1"/>
</dbReference>
<dbReference type="GO" id="GO:0003998">
    <property type="term" value="F:acylphosphatase activity"/>
    <property type="evidence" value="ECO:0007669"/>
    <property type="project" value="UniProtKB-EC"/>
</dbReference>
<dbReference type="SUPFAM" id="SSF54975">
    <property type="entry name" value="Acylphosphatase/BLUF domain-like"/>
    <property type="match status" value="1"/>
</dbReference>
<feature type="active site" evidence="5">
    <location>
        <position position="45"/>
    </location>
</feature>
<organism evidence="9 10">
    <name type="scientific">Papilio machaon</name>
    <name type="common">Old World swallowtail butterfly</name>
    <dbReference type="NCBI Taxonomy" id="76193"/>
    <lineage>
        <taxon>Eukaryota</taxon>
        <taxon>Metazoa</taxon>
        <taxon>Ecdysozoa</taxon>
        <taxon>Arthropoda</taxon>
        <taxon>Hexapoda</taxon>
        <taxon>Insecta</taxon>
        <taxon>Pterygota</taxon>
        <taxon>Neoptera</taxon>
        <taxon>Endopterygota</taxon>
        <taxon>Lepidoptera</taxon>
        <taxon>Glossata</taxon>
        <taxon>Ditrysia</taxon>
        <taxon>Papilionoidea</taxon>
        <taxon>Papilionidae</taxon>
        <taxon>Papilioninae</taxon>
        <taxon>Papilio</taxon>
    </lineage>
</organism>
<accession>A0A194QSY6</accession>
<evidence type="ECO:0000256" key="4">
    <source>
        <dbReference type="ARBA" id="ARBA00047645"/>
    </source>
</evidence>
<dbReference type="Proteomes" id="UP000053240">
    <property type="component" value="Unassembled WGS sequence"/>
</dbReference>
<dbReference type="PRINTS" id="PR00112">
    <property type="entry name" value="ACYLPHPHTASE"/>
</dbReference>
<evidence type="ECO:0000256" key="5">
    <source>
        <dbReference type="PROSITE-ProRule" id="PRU00520"/>
    </source>
</evidence>
<evidence type="ECO:0000256" key="3">
    <source>
        <dbReference type="ARBA" id="ARBA00022801"/>
    </source>
</evidence>
<feature type="active site" evidence="5">
    <location>
        <position position="27"/>
    </location>
</feature>
<comment type="catalytic activity">
    <reaction evidence="4 5 6">
        <text>an acyl phosphate + H2O = a carboxylate + phosphate + H(+)</text>
        <dbReference type="Rhea" id="RHEA:14965"/>
        <dbReference type="ChEBI" id="CHEBI:15377"/>
        <dbReference type="ChEBI" id="CHEBI:15378"/>
        <dbReference type="ChEBI" id="CHEBI:29067"/>
        <dbReference type="ChEBI" id="CHEBI:43474"/>
        <dbReference type="ChEBI" id="CHEBI:59918"/>
        <dbReference type="EC" id="3.6.1.7"/>
    </reaction>
</comment>
<evidence type="ECO:0000313" key="9">
    <source>
        <dbReference type="EMBL" id="KPJ08434.1"/>
    </source>
</evidence>
<evidence type="ECO:0000256" key="1">
    <source>
        <dbReference type="ARBA" id="ARBA00005614"/>
    </source>
</evidence>
<dbReference type="EC" id="3.6.1.7" evidence="2 5"/>
<dbReference type="PANTHER" id="PTHR10029:SF3">
    <property type="entry name" value="ACYLPHOSPHATASE-RELATED"/>
    <property type="match status" value="1"/>
</dbReference>
<dbReference type="EMBL" id="KQ461154">
    <property type="protein sequence ID" value="KPJ08434.1"/>
    <property type="molecule type" value="Genomic_DNA"/>
</dbReference>
<name>A0A194QSY6_PAPMA</name>
<proteinExistence type="inferred from homology"/>
<protein>
    <recommendedName>
        <fullName evidence="2 5">Acylphosphatase</fullName>
        <ecNumber evidence="2 5">3.6.1.7</ecNumber>
    </recommendedName>
</protein>
<dbReference type="Gene3D" id="3.30.70.100">
    <property type="match status" value="1"/>
</dbReference>
<evidence type="ECO:0000313" key="10">
    <source>
        <dbReference type="Proteomes" id="UP000053240"/>
    </source>
</evidence>
<dbReference type="InterPro" id="IPR036046">
    <property type="entry name" value="Acylphosphatase-like_dom_sf"/>
</dbReference>
<evidence type="ECO:0000256" key="7">
    <source>
        <dbReference type="RuleBase" id="RU004168"/>
    </source>
</evidence>
<evidence type="ECO:0000256" key="6">
    <source>
        <dbReference type="RuleBase" id="RU000553"/>
    </source>
</evidence>
<feature type="domain" description="Acylphosphatase-like" evidence="8">
    <location>
        <begin position="12"/>
        <end position="102"/>
    </location>
</feature>
<evidence type="ECO:0000256" key="2">
    <source>
        <dbReference type="ARBA" id="ARBA00012150"/>
    </source>
</evidence>
<evidence type="ECO:0000259" key="8">
    <source>
        <dbReference type="PROSITE" id="PS51160"/>
    </source>
</evidence>
<dbReference type="PANTHER" id="PTHR10029">
    <property type="entry name" value="ACYLPHOSPHATASE"/>
    <property type="match status" value="1"/>
</dbReference>
<keyword evidence="3 5" id="KW-0378">Hydrolase</keyword>
<dbReference type="FunCoup" id="A0A194QSY6">
    <property type="interactions" value="34"/>
</dbReference>